<dbReference type="NCBIfam" id="TIGR01733">
    <property type="entry name" value="AA-adenyl-dom"/>
    <property type="match status" value="3"/>
</dbReference>
<dbReference type="CDD" id="cd17651">
    <property type="entry name" value="A_NRPS_VisG_like"/>
    <property type="match status" value="1"/>
</dbReference>
<dbReference type="InterPro" id="IPR006162">
    <property type="entry name" value="Ppantetheine_attach_site"/>
</dbReference>
<dbReference type="PANTHER" id="PTHR45527:SF1">
    <property type="entry name" value="FATTY ACID SYNTHASE"/>
    <property type="match status" value="1"/>
</dbReference>
<feature type="domain" description="Carrier" evidence="5">
    <location>
        <begin position="975"/>
        <end position="1049"/>
    </location>
</feature>
<keyword evidence="3" id="KW-0596">Phosphopantetheine</keyword>
<dbReference type="Pfam" id="PF00501">
    <property type="entry name" value="AMP-binding"/>
    <property type="match status" value="3"/>
</dbReference>
<dbReference type="InterPro" id="IPR036736">
    <property type="entry name" value="ACP-like_sf"/>
</dbReference>
<dbReference type="EMBL" id="CP051651">
    <property type="protein sequence ID" value="QJD67283.1"/>
    <property type="molecule type" value="Genomic_DNA"/>
</dbReference>
<dbReference type="InterPro" id="IPR009081">
    <property type="entry name" value="PP-bd_ACP"/>
</dbReference>
<dbReference type="Pfam" id="PF13193">
    <property type="entry name" value="AMP-binding_C"/>
    <property type="match status" value="3"/>
</dbReference>
<feature type="domain" description="Carrier" evidence="5">
    <location>
        <begin position="3115"/>
        <end position="3189"/>
    </location>
</feature>
<feature type="domain" description="Carrier" evidence="5">
    <location>
        <begin position="2049"/>
        <end position="2123"/>
    </location>
</feature>
<dbReference type="FunFam" id="1.10.1200.10:FF:000005">
    <property type="entry name" value="Nonribosomal peptide synthetase 1"/>
    <property type="match status" value="3"/>
</dbReference>
<dbReference type="FunFam" id="3.40.50.12780:FF:000012">
    <property type="entry name" value="Non-ribosomal peptide synthetase"/>
    <property type="match status" value="2"/>
</dbReference>
<reference evidence="6 7" key="1">
    <citation type="submission" date="2020-04" db="EMBL/GenBank/DDBJ databases">
        <title>Genome-Wide Identification of 5-Methylcytosine Sites in Bacterial Genomes By High-Throughput Sequencing of MspJI Restriction Fragments.</title>
        <authorList>
            <person name="Wu V."/>
        </authorList>
    </citation>
    <scope>NUCLEOTIDE SEQUENCE [LARGE SCALE GENOMIC DNA]</scope>
    <source>
        <strain evidence="6 7">NEB122</strain>
    </source>
</reference>
<dbReference type="FunFam" id="3.30.300.30:FF:000010">
    <property type="entry name" value="Enterobactin synthetase component F"/>
    <property type="match status" value="3"/>
</dbReference>
<dbReference type="Gene3D" id="2.30.38.10">
    <property type="entry name" value="Luciferase, Domain 3"/>
    <property type="match status" value="3"/>
</dbReference>
<dbReference type="GO" id="GO:0031177">
    <property type="term" value="F:phosphopantetheine binding"/>
    <property type="evidence" value="ECO:0007669"/>
    <property type="project" value="InterPro"/>
</dbReference>
<dbReference type="GO" id="GO:0005737">
    <property type="term" value="C:cytoplasm"/>
    <property type="evidence" value="ECO:0007669"/>
    <property type="project" value="TreeGrafter"/>
</dbReference>
<dbReference type="SUPFAM" id="SSF47336">
    <property type="entry name" value="ACP-like"/>
    <property type="match status" value="3"/>
</dbReference>
<dbReference type="SUPFAM" id="SSF52777">
    <property type="entry name" value="CoA-dependent acyltransferases"/>
    <property type="match status" value="6"/>
</dbReference>
<dbReference type="FunFam" id="2.30.38.10:FF:000001">
    <property type="entry name" value="Non-ribosomal peptide synthetase PvdI"/>
    <property type="match status" value="3"/>
</dbReference>
<comment type="similarity">
    <text evidence="2">Belongs to the ATP-dependent AMP-binding enzyme family.</text>
</comment>
<evidence type="ECO:0000256" key="3">
    <source>
        <dbReference type="ARBA" id="ARBA00022450"/>
    </source>
</evidence>
<evidence type="ECO:0000313" key="6">
    <source>
        <dbReference type="EMBL" id="QJD67283.1"/>
    </source>
</evidence>
<dbReference type="Gene3D" id="3.30.300.30">
    <property type="match status" value="3"/>
</dbReference>
<dbReference type="PROSITE" id="PS00012">
    <property type="entry name" value="PHOSPHOPANTETHEINE"/>
    <property type="match status" value="3"/>
</dbReference>
<dbReference type="Gene3D" id="1.10.1200.10">
    <property type="entry name" value="ACP-like"/>
    <property type="match status" value="3"/>
</dbReference>
<dbReference type="InterPro" id="IPR020845">
    <property type="entry name" value="AMP-binding_CS"/>
</dbReference>
<dbReference type="GO" id="GO:0043041">
    <property type="term" value="P:amino acid activation for nonribosomal peptide biosynthetic process"/>
    <property type="evidence" value="ECO:0007669"/>
    <property type="project" value="TreeGrafter"/>
</dbReference>
<dbReference type="GO" id="GO:0044550">
    <property type="term" value="P:secondary metabolite biosynthetic process"/>
    <property type="evidence" value="ECO:0007669"/>
    <property type="project" value="UniProtKB-ARBA"/>
</dbReference>
<dbReference type="InterPro" id="IPR023213">
    <property type="entry name" value="CAT-like_dom_sf"/>
</dbReference>
<sequence length="3195" mass="350403">MRPTDRHGHPLSSPQREIWLEQLMLGQSVSSIIGGYVEIDGEIDPDRFARAAQALMDQCEVLRTYLLQEVDDEGVPLQAFADSMELPVPFVDVASLPDRQAWLEQWIQDHMETPFQFDGTPLLRLSLCRFDAAKWYVMVSLHHILMDGWSLFLTIETLGRLYSELIDGGSPVVEVRSYRDFIEQDHAYGSSRQYQADRSYWLAKYATPPDPLFATASSASGTNELGGVSVNFVRTFPIDLLDQMAALAADCGVSQFQIVLAALYVYFSRTQQREDLVIGVPILNRAGHQFKHAIGLFAQINPVRMCFDSQMSFIDVVRSVSRELRSDYRHQRFPVSEIGRACGLSKRGAARLFDVVFSFEQSEHVYRFGPAQGHFVKSSNNREYNPLSLYIRQNTNDEIAWFHAIYNKGYFTADQVERMTERLLHLIRQVVADPGQRLSEISLCSDDELAQLSDWSQGRQVEMPAATLPALFEAQVARTPAALAVLAGEQRLSYAQLNAQANQLAHHLIAIGLRPDDRVALCLERGATMVVALLAVLKAGGAYVPLDPRYPPERIAYMLADSAPRVLLVHSATNGRLPVTIVPRIDLDLPDWVDQPTSDPDVAALNPSHLAYVIYTSGSSGRPKGVMVPHAALVNYLRWSVDYYQPQHAALVSSSLSFDATVTSLYLPLLCGGTTELLPEGDEIEALLHRICADRPLCLVKITPAHLEVLTQQLEACGGALSVALFVVGGEALPAATVRRLRLLAPYVRVVNEYGPTETVVGCVVHEIPLDWDAGDTASVPIGRPIDNVRLHLLDVHGQPVPIGVVGELCIAGNQVTRGYLNRQDLTAQRFVADPSDAGGDQRMYRSGDLARWMADGTLEYLGRNDDQIKLRGFRIEPAEVAARLLEDPRVVDAAVIAHTARSGEPSLAAYYVSSSSEVTPEQLRERLLQQLPDYMVPTVYIRIDRLPLTPNGKLDRRALPAPQAEAYVQQGYVPPEGEVERLLATLWSQVLKVEQVGRHDDFFKLGGHSLLMVALLERMRHHGLPADVKSLLAQPSLMGMAAAVGTSSETEIPPNRMTPECTFITPELLPLLSLSQDAIDRIVADVPGGAGNIQDIYPAAPLQEGLVYHHLTAEHGDPYLQCSSFIFADRLRLEAFAAALQRVVDRHDILRTSLSWEQLDTPVQVVWRRATVPVVEVVPDPDAGDVLQQLQAYTDPARQPLDLRRAPLLRLCHAHDAVGQRWVGVLLFHHLIGDAASLPSLLEEIGGHLQEEGAVLPPLFRYRTYTMQARLSQQSEEHAQFFTRMLGTVSEPTIAFDLDAVQPEPGINCKAVAQVDASMALRLQVQARRAGVSVATFCHVAWAKVLAAVTGSQDVVFGTVMLGRTQGTNIERAIGMFVNTLPIRVGLGQASIGAVIRQTHGWLTELLAHEHASLSLAQRCSGLPAQQALFNALFNYRRTRRANLNGTVLQAWPGIDVLGGEERSTYPVSLSVDDLGDGFQLMAQAPSDAVAVRLCTYMHRILERLVVALEHSFDTPIGQLSVLSVEELRYLLETLNATERAYPCEQTTHGVFEQQVRQTPDAIAVIDGARRCTYEALNRAANQLAHHLMGVGVGPGDYVAICLPRSIALVVAQLAVCKCAAAYLPLDALAPDERRRQVLEDSAARWVVSRSDQHLPSGTLRLDMDLLELEACPTHDPQLPQSSEADAYLMYTSGSTGIPKGVRVPHRAINRLVCNNGYAEFVPGDRVAFAANPAFDASTLEVWAPLLTGACVVVVAQEIVLSPQRLRDCLRSEAINVLWLTAGLFHHYAAALMPVFPQLRYLIVGGDVLDPDVVARVLEEGAPQHLLNGYGPTETTTFATTHRITDATGAIPIGRPIGNTRIYVLDEVGMPAPMGMAGEIYIGGDGVALGYLKRPALTAERFLPDLFSGKPGARLYRSGDLGRWRADGVLEYLGRNDGQVKVRGFRVEVGEIEAALQMHPAVATAVVMQREDVPGLRQLVAYYQTVADAGAIDVQDLHTHLLSRLPDYMVPAAYIAVAQLPLTANGKLDRQALPAPDATQRGMRTYVAPASALERQLAEVWQAVLGVDRVGRNDNFFQLGGHSLLAVTLVERLRQQGLGMDVRTLLGQPTLAAMAATLGHYSELEVPPNLIRLGCERITPELLPLVELSQDAIDRIVATVPGGAANIQDIYPLAPLQEGVLYHHLMARQGDPYLQSMLLSFDSRERLDGFVMALQQVIDRHDVFRTSIVNEGLANPVQVVWRQAALPVSCVVVRPGEEVLRQLRERLDPLQRRLDLSKAPLLQLHHAFDAAGSRWVAMLLIHHLVDDAATMHVLGAELRALLSGQGHLLPASVPYRTYVAHARDARARGAQQDFFRQQLGDVEEPTLPLGLAEIHGDGRAPERASLVLDMRLCARVRDSAARAGVTPASVYHLAWAHVVGQLSGKDDVVFGTVLLGRMHAGPGADRALGMFINTLPMRLRLQQPSVRAAVQDVQTQLNMLLAHEHAGLSHVQRCSGVAPPQPLFSALLNYRSRPAAVADRDAATPWPGITIVQTQGANHYPVVLDVEERGDTTELIGFLPAGHDPRRLCDWMRSALEQLIDALDETAERPLGQLCVVPAGERRKLLGFNTSHRAPPRAYTLHSLFEQQAAQRPTAVALECDGRHWQYGELNLRANRLAHRLLQLGVRPDERVAICAHRGPALVIGLLAILKAGAAYVPLDPAYPLARLRYLLQDSAPHAVLVQSETRPSLQEFALPLIDLDDAGGIDAPLDNPVIAELTSAHLAYVIYTSGSSGQPKGVMVEHRQLAHLVAWHAAAFGVGEGTRSSCVAGVSFDAAAWELWSSLCTGGCLVMPGSMPAADVESLLQWWRAQELDVSFLPTPIAEHALAARIMPKRLGCLLVGGDRLRQVPEGLPFPVYNNYGPTETAVVASSGVVTPGVLHPSIGRPLPYLRAYVLDAQGRLAPLGVVGELYVSGAGVARGYLGRATLTAERFVEDPFDPGQRMYRTGDLCRWLDDGRLEYVGRNDEQVKIRGRRIELGEIEAHLQAHPQVREAVVLAREDLPGERRLVGYVLATAEAPTTPALQRYLRERLPDYLVPDAFMQMDAWPLTANGKLDRRALPMPDAVQGAQAYVAPATELEQQLAEIWQTVLGVERVGREDNFFQLGGHSLLAVTLVELIKQEGIDADVRTLLQHPVLADCAAALELVQPVEIVL</sequence>
<dbReference type="InterPro" id="IPR025110">
    <property type="entry name" value="AMP-bd_C"/>
</dbReference>
<dbReference type="PANTHER" id="PTHR45527">
    <property type="entry name" value="NONRIBOSOMAL PEPTIDE SYNTHETASE"/>
    <property type="match status" value="1"/>
</dbReference>
<protein>
    <submittedName>
        <fullName evidence="6">Amino acid adenylation domain-containing protein</fullName>
    </submittedName>
</protein>
<dbReference type="GO" id="GO:0003824">
    <property type="term" value="F:catalytic activity"/>
    <property type="evidence" value="ECO:0007669"/>
    <property type="project" value="InterPro"/>
</dbReference>
<dbReference type="InterPro" id="IPR000873">
    <property type="entry name" value="AMP-dep_synth/lig_dom"/>
</dbReference>
<dbReference type="PROSITE" id="PS00455">
    <property type="entry name" value="AMP_BINDING"/>
    <property type="match status" value="3"/>
</dbReference>
<dbReference type="InterPro" id="IPR001242">
    <property type="entry name" value="Condensation_dom"/>
</dbReference>
<evidence type="ECO:0000313" key="7">
    <source>
        <dbReference type="Proteomes" id="UP000503498"/>
    </source>
</evidence>
<evidence type="ECO:0000256" key="4">
    <source>
        <dbReference type="ARBA" id="ARBA00022553"/>
    </source>
</evidence>
<dbReference type="InterPro" id="IPR045851">
    <property type="entry name" value="AMP-bd_C_sf"/>
</dbReference>
<accession>A0A7Z2V9L8</accession>
<dbReference type="CDD" id="cd05930">
    <property type="entry name" value="A_NRPS"/>
    <property type="match status" value="1"/>
</dbReference>
<dbReference type="CDD" id="cd12117">
    <property type="entry name" value="A_NRPS_Srf_like"/>
    <property type="match status" value="1"/>
</dbReference>
<evidence type="ECO:0000256" key="2">
    <source>
        <dbReference type="ARBA" id="ARBA00006432"/>
    </source>
</evidence>
<dbReference type="Gene3D" id="3.40.50.980">
    <property type="match status" value="6"/>
</dbReference>
<proteinExistence type="inferred from homology"/>
<dbReference type="Pfam" id="PF00668">
    <property type="entry name" value="Condensation"/>
    <property type="match status" value="3"/>
</dbReference>
<dbReference type="InterPro" id="IPR020806">
    <property type="entry name" value="PKS_PP-bd"/>
</dbReference>
<dbReference type="PROSITE" id="PS50075">
    <property type="entry name" value="CARRIER"/>
    <property type="match status" value="3"/>
</dbReference>
<name>A0A7Z2V9L8_XANCA</name>
<comment type="cofactor">
    <cofactor evidence="1">
        <name>pantetheine 4'-phosphate</name>
        <dbReference type="ChEBI" id="CHEBI:47942"/>
    </cofactor>
</comment>
<dbReference type="FunFam" id="3.40.50.980:FF:000001">
    <property type="entry name" value="Non-ribosomal peptide synthetase"/>
    <property type="match status" value="3"/>
</dbReference>
<dbReference type="NCBIfam" id="NF003417">
    <property type="entry name" value="PRK04813.1"/>
    <property type="match status" value="3"/>
</dbReference>
<dbReference type="Proteomes" id="UP000503498">
    <property type="component" value="Chromosome"/>
</dbReference>
<dbReference type="Pfam" id="PF00550">
    <property type="entry name" value="PP-binding"/>
    <property type="match status" value="3"/>
</dbReference>
<dbReference type="SUPFAM" id="SSF56801">
    <property type="entry name" value="Acetyl-CoA synthetase-like"/>
    <property type="match status" value="3"/>
</dbReference>
<dbReference type="Gene3D" id="3.30.559.30">
    <property type="entry name" value="Nonribosomal peptide synthetase, condensation domain"/>
    <property type="match status" value="3"/>
</dbReference>
<gene>
    <name evidence="6" type="ORF">HG421_05810</name>
</gene>
<dbReference type="Gene3D" id="3.30.559.10">
    <property type="entry name" value="Chloramphenicol acetyltransferase-like domain"/>
    <property type="match status" value="3"/>
</dbReference>
<dbReference type="SMART" id="SM00823">
    <property type="entry name" value="PKS_PP"/>
    <property type="match status" value="1"/>
</dbReference>
<dbReference type="CDD" id="cd19544">
    <property type="entry name" value="E-C_NRPS"/>
    <property type="match status" value="2"/>
</dbReference>
<evidence type="ECO:0000259" key="5">
    <source>
        <dbReference type="PROSITE" id="PS50075"/>
    </source>
</evidence>
<keyword evidence="4" id="KW-0597">Phosphoprotein</keyword>
<organism evidence="6 7">
    <name type="scientific">Xanthomonas campestris pv. badrii</name>
    <dbReference type="NCBI Taxonomy" id="149696"/>
    <lineage>
        <taxon>Bacteria</taxon>
        <taxon>Pseudomonadati</taxon>
        <taxon>Pseudomonadota</taxon>
        <taxon>Gammaproteobacteria</taxon>
        <taxon>Lysobacterales</taxon>
        <taxon>Lysobacteraceae</taxon>
        <taxon>Xanthomonas</taxon>
    </lineage>
</organism>
<dbReference type="InterPro" id="IPR010071">
    <property type="entry name" value="AA_adenyl_dom"/>
</dbReference>
<evidence type="ECO:0000256" key="1">
    <source>
        <dbReference type="ARBA" id="ARBA00001957"/>
    </source>
</evidence>
<reference evidence="6 7" key="2">
    <citation type="submission" date="2020-04" db="EMBL/GenBank/DDBJ databases">
        <authorList>
            <person name="Fomenkov A."/>
            <person name="Anton B.P."/>
            <person name="Roberts R.J."/>
        </authorList>
    </citation>
    <scope>NUCLEOTIDE SEQUENCE [LARGE SCALE GENOMIC DNA]</scope>
    <source>
        <strain evidence="6 7">NEB122</strain>
    </source>
</reference>